<reference evidence="1" key="1">
    <citation type="journal article" date="2014" name="Int. J. Syst. Evol. Microbiol.">
        <title>Complete genome sequence of Corynebacterium casei LMG S-19264T (=DSM 44701T), isolated from a smear-ripened cheese.</title>
        <authorList>
            <consortium name="US DOE Joint Genome Institute (JGI-PGF)"/>
            <person name="Walter F."/>
            <person name="Albersmeier A."/>
            <person name="Kalinowski J."/>
            <person name="Ruckert C."/>
        </authorList>
    </citation>
    <scope>NUCLEOTIDE SEQUENCE</scope>
    <source>
        <strain evidence="1">JCM 15759</strain>
    </source>
</reference>
<accession>A0A830FXM2</accession>
<evidence type="ECO:0000313" key="1">
    <source>
        <dbReference type="EMBL" id="GGM53169.1"/>
    </source>
</evidence>
<gene>
    <name evidence="1" type="ORF">GCM10009006_37850</name>
</gene>
<organism evidence="1 2">
    <name type="scientific">Haloarcula argentinensis</name>
    <dbReference type="NCBI Taxonomy" id="43776"/>
    <lineage>
        <taxon>Archaea</taxon>
        <taxon>Methanobacteriati</taxon>
        <taxon>Methanobacteriota</taxon>
        <taxon>Stenosarchaea group</taxon>
        <taxon>Halobacteria</taxon>
        <taxon>Halobacteriales</taxon>
        <taxon>Haloarculaceae</taxon>
        <taxon>Haloarcula</taxon>
    </lineage>
</organism>
<protein>
    <submittedName>
        <fullName evidence="1">Uncharacterized protein</fullName>
    </submittedName>
</protein>
<dbReference type="AlphaFoldDB" id="A0A830FXM2"/>
<proteinExistence type="predicted"/>
<sequence>MISSDSSDISVSLAGEQPLVERQEVVSWGPVSTPTDIAPVSFQFTNVGEAGAHLRSVYTGDPDADPQPTRCLTSVGDGEGWVIPPNGEAVIKSFDVGFNPRMQTTKGRSGEFLDVGFHFVFQDRSAVACKRSAEASIYVTPLPEMNLDGSR</sequence>
<evidence type="ECO:0000313" key="2">
    <source>
        <dbReference type="Proteomes" id="UP000656367"/>
    </source>
</evidence>
<reference evidence="1" key="2">
    <citation type="submission" date="2020-09" db="EMBL/GenBank/DDBJ databases">
        <authorList>
            <person name="Sun Q."/>
            <person name="Ohkuma M."/>
        </authorList>
    </citation>
    <scope>NUCLEOTIDE SEQUENCE</scope>
    <source>
        <strain evidence="1">JCM 15759</strain>
    </source>
</reference>
<dbReference type="EMBL" id="BMON01000014">
    <property type="protein sequence ID" value="GGM53169.1"/>
    <property type="molecule type" value="Genomic_DNA"/>
</dbReference>
<name>A0A830FXM2_HALAR</name>
<dbReference type="Proteomes" id="UP000656367">
    <property type="component" value="Unassembled WGS sequence"/>
</dbReference>
<comment type="caution">
    <text evidence="1">The sequence shown here is derived from an EMBL/GenBank/DDBJ whole genome shotgun (WGS) entry which is preliminary data.</text>
</comment>